<evidence type="ECO:0000256" key="4">
    <source>
        <dbReference type="ARBA" id="ARBA00022485"/>
    </source>
</evidence>
<dbReference type="Proteomes" id="UP001055712">
    <property type="component" value="Unassembled WGS sequence"/>
</dbReference>
<dbReference type="InterPro" id="IPR006134">
    <property type="entry name" value="DNA-dir_DNA_pol_B_multi_dom"/>
</dbReference>
<dbReference type="InterPro" id="IPR050240">
    <property type="entry name" value="DNA_pol_type-B"/>
</dbReference>
<evidence type="ECO:0000256" key="9">
    <source>
        <dbReference type="ARBA" id="ARBA00022723"/>
    </source>
</evidence>
<gene>
    <name evidence="25" type="ORF">D9Q98_001662</name>
</gene>
<evidence type="ECO:0000256" key="17">
    <source>
        <dbReference type="ARBA" id="ARBA00023125"/>
    </source>
</evidence>
<evidence type="ECO:0000259" key="23">
    <source>
        <dbReference type="Pfam" id="PF03104"/>
    </source>
</evidence>
<dbReference type="GO" id="GO:0003677">
    <property type="term" value="F:DNA binding"/>
    <property type="evidence" value="ECO:0007669"/>
    <property type="project" value="UniProtKB-KW"/>
</dbReference>
<dbReference type="GO" id="GO:0000166">
    <property type="term" value="F:nucleotide binding"/>
    <property type="evidence" value="ECO:0007669"/>
    <property type="project" value="InterPro"/>
</dbReference>
<keyword evidence="9 20" id="KW-0479">Metal-binding</keyword>
<keyword evidence="18 20" id="KW-0539">Nucleus</keyword>
<evidence type="ECO:0000256" key="11">
    <source>
        <dbReference type="ARBA" id="ARBA00022801"/>
    </source>
</evidence>
<keyword evidence="6 20" id="KW-0548">Nucleotidyltransferase</keyword>
<evidence type="ECO:0000259" key="24">
    <source>
        <dbReference type="Pfam" id="PF14260"/>
    </source>
</evidence>
<dbReference type="Pfam" id="PF03104">
    <property type="entry name" value="DNA_pol_B_exo1"/>
    <property type="match status" value="1"/>
</dbReference>
<dbReference type="EMBL" id="SIDB01000002">
    <property type="protein sequence ID" value="KAI3435597.1"/>
    <property type="molecule type" value="Genomic_DNA"/>
</dbReference>
<keyword evidence="26" id="KW-1185">Reference proteome</keyword>
<keyword evidence="5 20" id="KW-0808">Transferase</keyword>
<dbReference type="PRINTS" id="PR00106">
    <property type="entry name" value="DNAPOLB"/>
</dbReference>
<dbReference type="Gene3D" id="1.10.132.60">
    <property type="entry name" value="DNA polymerase family B, C-terminal domain"/>
    <property type="match status" value="1"/>
</dbReference>
<dbReference type="InterPro" id="IPR042087">
    <property type="entry name" value="DNA_pol_B_thumb"/>
</dbReference>
<evidence type="ECO:0000256" key="8">
    <source>
        <dbReference type="ARBA" id="ARBA00022722"/>
    </source>
</evidence>
<dbReference type="PANTHER" id="PTHR10322">
    <property type="entry name" value="DNA POLYMERASE CATALYTIC SUBUNIT"/>
    <property type="match status" value="1"/>
</dbReference>
<keyword evidence="10 20" id="KW-0863">Zinc-finger</keyword>
<dbReference type="CDD" id="cd05777">
    <property type="entry name" value="DNA_polB_delta_exo"/>
    <property type="match status" value="1"/>
</dbReference>
<comment type="cofactor">
    <cofactor evidence="1 20">
        <name>[4Fe-4S] cluster</name>
        <dbReference type="ChEBI" id="CHEBI:49883"/>
    </cofactor>
</comment>
<evidence type="ECO:0000313" key="26">
    <source>
        <dbReference type="Proteomes" id="UP001055712"/>
    </source>
</evidence>
<evidence type="ECO:0000256" key="2">
    <source>
        <dbReference type="ARBA" id="ARBA00004123"/>
    </source>
</evidence>
<keyword evidence="13" id="KW-0269">Exonuclease</keyword>
<dbReference type="GO" id="GO:0003887">
    <property type="term" value="F:DNA-directed DNA polymerase activity"/>
    <property type="evidence" value="ECO:0007669"/>
    <property type="project" value="UniProtKB-KW"/>
</dbReference>
<evidence type="ECO:0000256" key="18">
    <source>
        <dbReference type="ARBA" id="ARBA00023242"/>
    </source>
</evidence>
<keyword evidence="15 20" id="KW-0408">Iron</keyword>
<dbReference type="Gene3D" id="3.90.1600.10">
    <property type="entry name" value="Palm domain of DNA polymerase"/>
    <property type="match status" value="1"/>
</dbReference>
<feature type="region of interest" description="Disordered" evidence="21">
    <location>
        <begin position="1"/>
        <end position="72"/>
    </location>
</feature>
<dbReference type="SUPFAM" id="SSF56672">
    <property type="entry name" value="DNA/RNA polymerases"/>
    <property type="match status" value="1"/>
</dbReference>
<keyword evidence="4 20" id="KW-0004">4Fe-4S</keyword>
<feature type="domain" description="C4-type zinc-finger of DNA polymerase delta" evidence="24">
    <location>
        <begin position="998"/>
        <end position="1069"/>
    </location>
</feature>
<dbReference type="InterPro" id="IPR036397">
    <property type="entry name" value="RNaseH_sf"/>
</dbReference>
<evidence type="ECO:0000256" key="12">
    <source>
        <dbReference type="ARBA" id="ARBA00022833"/>
    </source>
</evidence>
<dbReference type="EC" id="2.7.7.7" evidence="20"/>
<evidence type="ECO:0000256" key="1">
    <source>
        <dbReference type="ARBA" id="ARBA00001966"/>
    </source>
</evidence>
<feature type="domain" description="DNA-directed DNA polymerase family B exonuclease" evidence="23">
    <location>
        <begin position="227"/>
        <end position="463"/>
    </location>
</feature>
<feature type="compositionally biased region" description="Acidic residues" evidence="21">
    <location>
        <begin position="29"/>
        <end position="58"/>
    </location>
</feature>
<dbReference type="SMART" id="SM00486">
    <property type="entry name" value="POLBc"/>
    <property type="match status" value="1"/>
</dbReference>
<proteinExistence type="inferred from homology"/>
<keyword evidence="16 20" id="KW-0411">Iron-sulfur</keyword>
<dbReference type="FunFam" id="1.10.287.690:FF:000001">
    <property type="entry name" value="DNA polymerase"/>
    <property type="match status" value="1"/>
</dbReference>
<dbReference type="InterPro" id="IPR025687">
    <property type="entry name" value="Znf-C4pol"/>
</dbReference>
<evidence type="ECO:0000256" key="19">
    <source>
        <dbReference type="ARBA" id="ARBA00049244"/>
    </source>
</evidence>
<dbReference type="SUPFAM" id="SSF53098">
    <property type="entry name" value="Ribonuclease H-like"/>
    <property type="match status" value="1"/>
</dbReference>
<keyword evidence="17 20" id="KW-0238">DNA-binding</keyword>
<dbReference type="FunFam" id="1.10.132.60:FF:000001">
    <property type="entry name" value="DNA polymerase"/>
    <property type="match status" value="1"/>
</dbReference>
<dbReference type="InterPro" id="IPR017964">
    <property type="entry name" value="DNA-dir_DNA_pol_B_CS"/>
</dbReference>
<dbReference type="GO" id="GO:0045004">
    <property type="term" value="P:DNA replication proofreading"/>
    <property type="evidence" value="ECO:0007669"/>
    <property type="project" value="TreeGrafter"/>
</dbReference>
<evidence type="ECO:0000256" key="13">
    <source>
        <dbReference type="ARBA" id="ARBA00022839"/>
    </source>
</evidence>
<dbReference type="GO" id="GO:0051539">
    <property type="term" value="F:4 iron, 4 sulfur cluster binding"/>
    <property type="evidence" value="ECO:0007669"/>
    <property type="project" value="UniProtKB-KW"/>
</dbReference>
<dbReference type="Gene3D" id="1.10.287.690">
    <property type="entry name" value="Helix hairpin bin"/>
    <property type="match status" value="1"/>
</dbReference>
<dbReference type="GO" id="GO:0008296">
    <property type="term" value="F:3'-5'-DNA exonuclease activity"/>
    <property type="evidence" value="ECO:0007669"/>
    <property type="project" value="TreeGrafter"/>
</dbReference>
<keyword evidence="8" id="KW-0540">Nuclease</keyword>
<evidence type="ECO:0000256" key="3">
    <source>
        <dbReference type="ARBA" id="ARBA00005755"/>
    </source>
</evidence>
<keyword evidence="11" id="KW-0378">Hydrolase</keyword>
<dbReference type="AlphaFoldDB" id="A0A9D4TUZ1"/>
<dbReference type="Pfam" id="PF14260">
    <property type="entry name" value="zf-C4pol"/>
    <property type="match status" value="1"/>
</dbReference>
<dbReference type="Pfam" id="PF00136">
    <property type="entry name" value="DNA_pol_B"/>
    <property type="match status" value="1"/>
</dbReference>
<keyword evidence="12 20" id="KW-0862">Zinc</keyword>
<dbReference type="InterPro" id="IPR043502">
    <property type="entry name" value="DNA/RNA_pol_sf"/>
</dbReference>
<comment type="similarity">
    <text evidence="3 20">Belongs to the DNA polymerase type-B family.</text>
</comment>
<dbReference type="GO" id="GO:0006297">
    <property type="term" value="P:nucleotide-excision repair, DNA gap filling"/>
    <property type="evidence" value="ECO:0007669"/>
    <property type="project" value="TreeGrafter"/>
</dbReference>
<reference evidence="25" key="1">
    <citation type="journal article" date="2019" name="Plant J.">
        <title>Chlorella vulgaris genome assembly and annotation reveals the molecular basis for metabolic acclimation to high light conditions.</title>
        <authorList>
            <person name="Cecchin M."/>
            <person name="Marcolungo L."/>
            <person name="Rossato M."/>
            <person name="Girolomoni L."/>
            <person name="Cosentino E."/>
            <person name="Cuine S."/>
            <person name="Li-Beisson Y."/>
            <person name="Delledonne M."/>
            <person name="Ballottari M."/>
        </authorList>
    </citation>
    <scope>NUCLEOTIDE SEQUENCE</scope>
    <source>
        <strain evidence="25">211/11P</strain>
    </source>
</reference>
<dbReference type="GO" id="GO:0006287">
    <property type="term" value="P:base-excision repair, gap-filling"/>
    <property type="evidence" value="ECO:0007669"/>
    <property type="project" value="TreeGrafter"/>
</dbReference>
<organism evidence="25 26">
    <name type="scientific">Chlorella vulgaris</name>
    <name type="common">Green alga</name>
    <dbReference type="NCBI Taxonomy" id="3077"/>
    <lineage>
        <taxon>Eukaryota</taxon>
        <taxon>Viridiplantae</taxon>
        <taxon>Chlorophyta</taxon>
        <taxon>core chlorophytes</taxon>
        <taxon>Trebouxiophyceae</taxon>
        <taxon>Chlorellales</taxon>
        <taxon>Chlorellaceae</taxon>
        <taxon>Chlorella clade</taxon>
        <taxon>Chlorella</taxon>
    </lineage>
</organism>
<dbReference type="InterPro" id="IPR006133">
    <property type="entry name" value="DNA-dir_DNA_pol_B_exonuc"/>
</dbReference>
<dbReference type="PROSITE" id="PS00116">
    <property type="entry name" value="DNA_POLYMERASE_B"/>
    <property type="match status" value="1"/>
</dbReference>
<reference evidence="25" key="2">
    <citation type="submission" date="2020-11" db="EMBL/GenBank/DDBJ databases">
        <authorList>
            <person name="Cecchin M."/>
            <person name="Marcolungo L."/>
            <person name="Rossato M."/>
            <person name="Girolomoni L."/>
            <person name="Cosentino E."/>
            <person name="Cuine S."/>
            <person name="Li-Beisson Y."/>
            <person name="Delledonne M."/>
            <person name="Ballottari M."/>
        </authorList>
    </citation>
    <scope>NUCLEOTIDE SEQUENCE</scope>
    <source>
        <strain evidence="25">211/11P</strain>
        <tissue evidence="25">Whole cell</tissue>
    </source>
</reference>
<dbReference type="InterPro" id="IPR006172">
    <property type="entry name" value="DNA-dir_DNA_pol_B"/>
</dbReference>
<evidence type="ECO:0000259" key="22">
    <source>
        <dbReference type="Pfam" id="PF00136"/>
    </source>
</evidence>
<evidence type="ECO:0000256" key="10">
    <source>
        <dbReference type="ARBA" id="ARBA00022771"/>
    </source>
</evidence>
<evidence type="ECO:0000256" key="20">
    <source>
        <dbReference type="RuleBase" id="RU000442"/>
    </source>
</evidence>
<keyword evidence="14 20" id="KW-0239">DNA-directed DNA polymerase</keyword>
<comment type="catalytic activity">
    <reaction evidence="19 20">
        <text>DNA(n) + a 2'-deoxyribonucleoside 5'-triphosphate = DNA(n+1) + diphosphate</text>
        <dbReference type="Rhea" id="RHEA:22508"/>
        <dbReference type="Rhea" id="RHEA-COMP:17339"/>
        <dbReference type="Rhea" id="RHEA-COMP:17340"/>
        <dbReference type="ChEBI" id="CHEBI:33019"/>
        <dbReference type="ChEBI" id="CHEBI:61560"/>
        <dbReference type="ChEBI" id="CHEBI:173112"/>
        <dbReference type="EC" id="2.7.7.7"/>
    </reaction>
</comment>
<dbReference type="Gene3D" id="3.30.420.10">
    <property type="entry name" value="Ribonuclease H-like superfamily/Ribonuclease H"/>
    <property type="match status" value="1"/>
</dbReference>
<sequence>MNPAGSKRGALESGQSGQRYAPRKRPAMDDDDMIEDFDLDPPDEEDDPGMDLEVDEGSLGEAGKNWPRPDAPQLNTTTDKLVFQQLEVDYAMGAPHHTHYPTDLKEVPVLRMYGVTEAGNSVAAFVHGFEPYFYVEAPTPSFSPDDCQALAAELNILLAGRDKSRNPRQCLRVELARKQTMMYYQPQPSRLFLKIVLAVPTLVAGCRTIFEQGITLKWLNSLSYRSTTYESNVIYALRFMIDCSVVGGNWVELPAGSYSLVQAQRHQTHCQLEAHIHYSKLVSHAPEGEWAKMAPFRILSLDIECQGRKGHFPEPDKDPVIQIASLVTEFGRTEPTVRNIMTLKSCAPISGAEVMSFDDEKSLLLRWRDLVLESDPDVLIGYNMVNFDLPYLLNRADTLKIPQFWTWGRMRNRRCKMRDGRFSSKAYGTHDFKEISIEGRVQFDLMQAIQRDHKLSSYSLNSVSAHFLGEQKEDVHHSDISKLQDGNAESRRRLAIYCLKDAYLPQRLVDKLLYMYNYVEMARVTGVPMSYLLSRGQSIKVFSQILRKSRTKNLVVPNMKRGGDPSEGVAYEGATVLEPKAGYYDRPVATLDFASLYPSIMMAHNLCYTTLVPKGHEHMFPKEHVTLSPNGDTFVKPSLASGVLPEILQELLDARKRARQEMGQVSDPFLKAVYNGRQMALKVSANSVYGFTGATVGALPCLEISSSVTSFGRDMIMETRRRVTAKYCRANGYAHDADVVYGDTDSVMVSFGVEDTGEAMRLGLEAAEEVSKAFIQPIKLEFEKVYNPYLLISKKRYAGLLWTKPDKWDKIDTKGIETVRRDNCLLVRNVVTTCLEKILVQRAPSEACEYVKAVISDLLMNKLDLSLLVISKGLTQDADEYENKAAHVELAKKMKKRDPATAPAVGDRVPYVIVKAAKGAKGYEKAEDPIYALRNNLPIDCQHYLDHHLAQPLLRLFEPILKNPKELLTGAHTRSIMVSTPSAASGGIMKFAQKRLTCLNCRAMLAKGEQTVCKHCKDVEGDVYQRTVLGVNDLEAQFSALWTQCQRCQGSLHQDVLCRSRDCPIFYRRMKVQKELGEAQNTLQRFEEW</sequence>
<dbReference type="GO" id="GO:0008270">
    <property type="term" value="F:zinc ion binding"/>
    <property type="evidence" value="ECO:0007669"/>
    <property type="project" value="UniProtKB-KW"/>
</dbReference>
<evidence type="ECO:0000256" key="7">
    <source>
        <dbReference type="ARBA" id="ARBA00022705"/>
    </source>
</evidence>
<evidence type="ECO:0000256" key="21">
    <source>
        <dbReference type="SAM" id="MobiDB-lite"/>
    </source>
</evidence>
<comment type="caution">
    <text evidence="25">The sequence shown here is derived from an EMBL/GenBank/DDBJ whole genome shotgun (WGS) entry which is preliminary data.</text>
</comment>
<dbReference type="NCBIfam" id="TIGR00592">
    <property type="entry name" value="pol2"/>
    <property type="match status" value="1"/>
</dbReference>
<dbReference type="Gene3D" id="2.40.50.730">
    <property type="match status" value="2"/>
</dbReference>
<feature type="domain" description="DNA-directed DNA polymerase family B multifunctional" evidence="22">
    <location>
        <begin position="527"/>
        <end position="960"/>
    </location>
</feature>
<dbReference type="InterPro" id="IPR012337">
    <property type="entry name" value="RNaseH-like_sf"/>
</dbReference>
<evidence type="ECO:0000256" key="16">
    <source>
        <dbReference type="ARBA" id="ARBA00023014"/>
    </source>
</evidence>
<name>A0A9D4TUZ1_CHLVU</name>
<keyword evidence="7 20" id="KW-0235">DNA replication</keyword>
<dbReference type="GO" id="GO:0043625">
    <property type="term" value="C:delta DNA polymerase complex"/>
    <property type="evidence" value="ECO:0007669"/>
    <property type="project" value="TreeGrafter"/>
</dbReference>
<dbReference type="FunFam" id="3.30.420.10:FF:000004">
    <property type="entry name" value="DNA polymerase"/>
    <property type="match status" value="1"/>
</dbReference>
<comment type="subcellular location">
    <subcellularLocation>
        <location evidence="2 20">Nucleus</location>
    </subcellularLocation>
</comment>
<dbReference type="PANTHER" id="PTHR10322:SF23">
    <property type="entry name" value="DNA POLYMERASE DELTA CATALYTIC SUBUNIT"/>
    <property type="match status" value="1"/>
</dbReference>
<evidence type="ECO:0000256" key="5">
    <source>
        <dbReference type="ARBA" id="ARBA00022679"/>
    </source>
</evidence>
<protein>
    <recommendedName>
        <fullName evidence="20">DNA polymerase</fullName>
        <ecNumber evidence="20">2.7.7.7</ecNumber>
    </recommendedName>
</protein>
<evidence type="ECO:0000313" key="25">
    <source>
        <dbReference type="EMBL" id="KAI3435597.1"/>
    </source>
</evidence>
<evidence type="ECO:0000256" key="14">
    <source>
        <dbReference type="ARBA" id="ARBA00022932"/>
    </source>
</evidence>
<accession>A0A9D4TUZ1</accession>
<dbReference type="CDD" id="cd05533">
    <property type="entry name" value="POLBc_delta"/>
    <property type="match status" value="1"/>
</dbReference>
<dbReference type="OrthoDB" id="2414538at2759"/>
<evidence type="ECO:0000256" key="15">
    <source>
        <dbReference type="ARBA" id="ARBA00023004"/>
    </source>
</evidence>
<evidence type="ECO:0000256" key="6">
    <source>
        <dbReference type="ARBA" id="ARBA00022695"/>
    </source>
</evidence>
<dbReference type="InterPro" id="IPR023211">
    <property type="entry name" value="DNA_pol_palm_dom_sf"/>
</dbReference>